<dbReference type="AlphaFoldDB" id="A0A0E0DMA3"/>
<feature type="transmembrane region" description="Helical" evidence="2">
    <location>
        <begin position="85"/>
        <end position="110"/>
    </location>
</feature>
<dbReference type="Proteomes" id="UP000008021">
    <property type="component" value="Chromosome 5"/>
</dbReference>
<dbReference type="EnsemblPlants" id="OMERI05G03840.3">
    <property type="protein sequence ID" value="OMERI05G03840.3"/>
    <property type="gene ID" value="OMERI05G03840"/>
</dbReference>
<dbReference type="PANTHER" id="PTHR31061">
    <property type="entry name" value="LD22376P"/>
    <property type="match status" value="1"/>
</dbReference>
<feature type="transmembrane region" description="Helical" evidence="2">
    <location>
        <begin position="272"/>
        <end position="294"/>
    </location>
</feature>
<keyword evidence="2" id="KW-1133">Transmembrane helix</keyword>
<evidence type="ECO:0000313" key="3">
    <source>
        <dbReference type="EnsemblPlants" id="OMERI05G03840.3"/>
    </source>
</evidence>
<reference evidence="3" key="2">
    <citation type="submission" date="2018-05" db="EMBL/GenBank/DDBJ databases">
        <title>OmerRS3 (Oryza meridionalis Reference Sequence Version 3).</title>
        <authorList>
            <person name="Zhang J."/>
            <person name="Kudrna D."/>
            <person name="Lee S."/>
            <person name="Talag J."/>
            <person name="Welchert J."/>
            <person name="Wing R.A."/>
        </authorList>
    </citation>
    <scope>NUCLEOTIDE SEQUENCE [LARGE SCALE GENOMIC DNA]</scope>
    <source>
        <strain evidence="3">cv. OR44</strain>
    </source>
</reference>
<keyword evidence="4" id="KW-1185">Reference proteome</keyword>
<name>A0A0E0DMA3_9ORYZ</name>
<dbReference type="PANTHER" id="PTHR31061:SF23">
    <property type="entry name" value="OS05G0155700 PROTEIN"/>
    <property type="match status" value="1"/>
</dbReference>
<evidence type="ECO:0008006" key="5">
    <source>
        <dbReference type="Google" id="ProtNLM"/>
    </source>
</evidence>
<reference evidence="3" key="1">
    <citation type="submission" date="2015-04" db="UniProtKB">
        <authorList>
            <consortium name="EnsemblPlants"/>
        </authorList>
    </citation>
    <scope>IDENTIFICATION</scope>
</reference>
<protein>
    <recommendedName>
        <fullName evidence="5">Heparan-alpha-glucosaminide N-acetyltransferase catalytic domain-containing protein</fullName>
    </recommendedName>
</protein>
<dbReference type="HOGENOM" id="CLU_925524_0_0_1"/>
<evidence type="ECO:0000256" key="2">
    <source>
        <dbReference type="SAM" id="Phobius"/>
    </source>
</evidence>
<keyword evidence="2" id="KW-0472">Membrane</keyword>
<feature type="region of interest" description="Disordered" evidence="1">
    <location>
        <begin position="9"/>
        <end position="51"/>
    </location>
</feature>
<keyword evidence="2" id="KW-0812">Transmembrane</keyword>
<feature type="transmembrane region" description="Helical" evidence="2">
    <location>
        <begin position="220"/>
        <end position="239"/>
    </location>
</feature>
<accession>A0A0E0DMA3</accession>
<proteinExistence type="predicted"/>
<feature type="transmembrane region" description="Helical" evidence="2">
    <location>
        <begin position="189"/>
        <end position="208"/>
    </location>
</feature>
<sequence length="301" mass="33184">MDASVVAIAGDGDADAGHRHPLLASDDDEIRPYPASSPSPQHPAGAERKPRRVASLDVFRGLTVAMMILVDDAGGAWPGMNHSPWFGVTVADFVMPAFLFIIGVSAALVFKIQCGVRGSLGPPCNAVGFVDRVLLGENHLYKNPVYKRTKECSVNSPDYGPLPPNAPDWCLAPFDPEGLLSKPLYTVSYMLLTGGVSGFLLLLLYYIVDVINIKKLFILFQWMGMNALIVYVLAACEIFPTLMQGFYWRSPENNLVDLTESLLQTIFHSKRWGTLAFVILEIIFWCLAACFLHMKGIYLKL</sequence>
<evidence type="ECO:0000313" key="4">
    <source>
        <dbReference type="Proteomes" id="UP000008021"/>
    </source>
</evidence>
<dbReference type="Gramene" id="OMERI05G03840.3">
    <property type="protein sequence ID" value="OMERI05G03840.3"/>
    <property type="gene ID" value="OMERI05G03840"/>
</dbReference>
<organism evidence="3">
    <name type="scientific">Oryza meridionalis</name>
    <dbReference type="NCBI Taxonomy" id="40149"/>
    <lineage>
        <taxon>Eukaryota</taxon>
        <taxon>Viridiplantae</taxon>
        <taxon>Streptophyta</taxon>
        <taxon>Embryophyta</taxon>
        <taxon>Tracheophyta</taxon>
        <taxon>Spermatophyta</taxon>
        <taxon>Magnoliopsida</taxon>
        <taxon>Liliopsida</taxon>
        <taxon>Poales</taxon>
        <taxon>Poaceae</taxon>
        <taxon>BOP clade</taxon>
        <taxon>Oryzoideae</taxon>
        <taxon>Oryzeae</taxon>
        <taxon>Oryzinae</taxon>
        <taxon>Oryza</taxon>
    </lineage>
</organism>
<evidence type="ECO:0000256" key="1">
    <source>
        <dbReference type="SAM" id="MobiDB-lite"/>
    </source>
</evidence>